<dbReference type="Gene3D" id="3.30.40.10">
    <property type="entry name" value="Zinc/RING finger domain, C3HC4 (zinc finger)"/>
    <property type="match status" value="1"/>
</dbReference>
<keyword evidence="11" id="KW-0804">Transcription</keyword>
<dbReference type="PANTHER" id="PTHR21646">
    <property type="entry name" value="UBIQUITIN CARBOXYL-TERMINAL HYDROLASE"/>
    <property type="match status" value="1"/>
</dbReference>
<name>A0ABD1EYN6_HYPHA</name>
<evidence type="ECO:0000256" key="12">
    <source>
        <dbReference type="ARBA" id="ARBA00023242"/>
    </source>
</evidence>
<dbReference type="EC" id="3.4.19.12" evidence="15"/>
<reference evidence="18 19" key="1">
    <citation type="submission" date="2024-05" db="EMBL/GenBank/DDBJ databases">
        <title>Genetic variation in Jamaican populations of the coffee berry borer (Hypothenemus hampei).</title>
        <authorList>
            <person name="Errbii M."/>
            <person name="Myrie A."/>
        </authorList>
    </citation>
    <scope>NUCLEOTIDE SEQUENCE [LARGE SCALE GENOMIC DNA]</scope>
    <source>
        <strain evidence="18">JA-Hopewell-2020-01-JO</strain>
        <tissue evidence="18">Whole body</tissue>
    </source>
</reference>
<evidence type="ECO:0000256" key="14">
    <source>
        <dbReference type="PROSITE-ProRule" id="PRU00502"/>
    </source>
</evidence>
<evidence type="ECO:0000313" key="19">
    <source>
        <dbReference type="Proteomes" id="UP001566132"/>
    </source>
</evidence>
<sequence>MAMTVKGCEHFEEFKEDASNMETLKWIHSVFVIGSPPKHKQIKICNSFCHTCRNQGPYIHACLECVYFGCHEHIREHTQNQVHNFSLELNYGQLHCTSCNDYIYDTELDNIATKNRMQCKKFHQRLFQCTSWDPTEEERELLANQTKKVCITPETTIGLRGLMNLGSTCFMNCIIQALMHTPLLRDYFLTEQHYCKYVQGTCLVCEIVKLFQEFYNGDETPLALHNLLHLIWTQATYLNGNRQHDAHEFFMAVLGLMHKHYSESVSHPTKINAHSNAANCSCIIHQIFLGGLQSDVVCQNCNGVSTTTDPTLDFALELGSVTEGGRSPCSLIDCLESFTKAEHLGTEKIMCENCGSKQESTKQLTIKTLPIVTTFHLKRFSHSDAGIKISTAISFPEIIDMTPFMSKRKEEKPFPADNRYSLFAVINHSGDSANRGHYVAFIRQHYDYWYKCNDDIITPVTLKEVLASEGYILFYHKQVLDYE</sequence>
<dbReference type="PROSITE" id="PS50235">
    <property type="entry name" value="USP_3"/>
    <property type="match status" value="1"/>
</dbReference>
<evidence type="ECO:0000256" key="2">
    <source>
        <dbReference type="ARBA" id="ARBA00004123"/>
    </source>
</evidence>
<comment type="similarity">
    <text evidence="13">Belongs to the peptidase C19 family. UBP8 subfamily.</text>
</comment>
<evidence type="ECO:0000256" key="15">
    <source>
        <dbReference type="RuleBase" id="RU366025"/>
    </source>
</evidence>
<dbReference type="Proteomes" id="UP001566132">
    <property type="component" value="Unassembled WGS sequence"/>
</dbReference>
<comment type="catalytic activity">
    <reaction evidence="1 15">
        <text>Thiol-dependent hydrolysis of ester, thioester, amide, peptide and isopeptide bonds formed by the C-terminal Gly of ubiquitin (a 76-residue protein attached to proteins as an intracellular targeting signal).</text>
        <dbReference type="EC" id="3.4.19.12"/>
    </reaction>
</comment>
<dbReference type="GO" id="GO:0004843">
    <property type="term" value="F:cysteine-type deubiquitinase activity"/>
    <property type="evidence" value="ECO:0007669"/>
    <property type="project" value="UniProtKB-UniRule"/>
</dbReference>
<evidence type="ECO:0000256" key="9">
    <source>
        <dbReference type="ARBA" id="ARBA00022833"/>
    </source>
</evidence>
<dbReference type="SUPFAM" id="SSF54001">
    <property type="entry name" value="Cysteine proteinases"/>
    <property type="match status" value="1"/>
</dbReference>
<dbReference type="Pfam" id="PF00443">
    <property type="entry name" value="UCH"/>
    <property type="match status" value="1"/>
</dbReference>
<dbReference type="EMBL" id="JBDJPC010000005">
    <property type="protein sequence ID" value="KAL1502844.1"/>
    <property type="molecule type" value="Genomic_DNA"/>
</dbReference>
<dbReference type="InterPro" id="IPR018200">
    <property type="entry name" value="USP_CS"/>
</dbReference>
<dbReference type="PANTHER" id="PTHR21646:SF33">
    <property type="entry name" value="UBIQUITIN CARBOXYL-TERMINAL HYDROLASE 22"/>
    <property type="match status" value="1"/>
</dbReference>
<evidence type="ECO:0000256" key="8">
    <source>
        <dbReference type="ARBA" id="ARBA00022807"/>
    </source>
</evidence>
<keyword evidence="12" id="KW-0539">Nucleus</keyword>
<dbReference type="GO" id="GO:0006508">
    <property type="term" value="P:proteolysis"/>
    <property type="evidence" value="ECO:0007669"/>
    <property type="project" value="UniProtKB-KW"/>
</dbReference>
<dbReference type="InterPro" id="IPR013083">
    <property type="entry name" value="Znf_RING/FYVE/PHD"/>
</dbReference>
<evidence type="ECO:0000256" key="11">
    <source>
        <dbReference type="ARBA" id="ARBA00023163"/>
    </source>
</evidence>
<feature type="domain" description="UBP-type" evidence="17">
    <location>
        <begin position="27"/>
        <end position="122"/>
    </location>
</feature>
<keyword evidence="10" id="KW-0805">Transcription regulation</keyword>
<gene>
    <name evidence="18" type="ORF">ABEB36_007928</name>
</gene>
<keyword evidence="7 15" id="KW-0378">Hydrolase</keyword>
<dbReference type="GO" id="GO:0005634">
    <property type="term" value="C:nucleus"/>
    <property type="evidence" value="ECO:0007669"/>
    <property type="project" value="UniProtKB-SubCell"/>
</dbReference>
<dbReference type="PROSITE" id="PS00973">
    <property type="entry name" value="USP_2"/>
    <property type="match status" value="1"/>
</dbReference>
<proteinExistence type="inferred from homology"/>
<dbReference type="InterPro" id="IPR038765">
    <property type="entry name" value="Papain-like_cys_pep_sf"/>
</dbReference>
<keyword evidence="4" id="KW-0479">Metal-binding</keyword>
<evidence type="ECO:0000259" key="17">
    <source>
        <dbReference type="PROSITE" id="PS50271"/>
    </source>
</evidence>
<evidence type="ECO:0000256" key="10">
    <source>
        <dbReference type="ARBA" id="ARBA00023015"/>
    </source>
</evidence>
<dbReference type="PROSITE" id="PS50271">
    <property type="entry name" value="ZF_UBP"/>
    <property type="match status" value="1"/>
</dbReference>
<keyword evidence="5 14" id="KW-0863">Zinc-finger</keyword>
<feature type="domain" description="USP" evidence="16">
    <location>
        <begin position="160"/>
        <end position="478"/>
    </location>
</feature>
<evidence type="ECO:0000256" key="1">
    <source>
        <dbReference type="ARBA" id="ARBA00000707"/>
    </source>
</evidence>
<comment type="caution">
    <text evidence="18">The sequence shown here is derived from an EMBL/GenBank/DDBJ whole genome shotgun (WGS) entry which is preliminary data.</text>
</comment>
<evidence type="ECO:0000256" key="5">
    <source>
        <dbReference type="ARBA" id="ARBA00022771"/>
    </source>
</evidence>
<organism evidence="18 19">
    <name type="scientific">Hypothenemus hampei</name>
    <name type="common">Coffee berry borer</name>
    <dbReference type="NCBI Taxonomy" id="57062"/>
    <lineage>
        <taxon>Eukaryota</taxon>
        <taxon>Metazoa</taxon>
        <taxon>Ecdysozoa</taxon>
        <taxon>Arthropoda</taxon>
        <taxon>Hexapoda</taxon>
        <taxon>Insecta</taxon>
        <taxon>Pterygota</taxon>
        <taxon>Neoptera</taxon>
        <taxon>Endopterygota</taxon>
        <taxon>Coleoptera</taxon>
        <taxon>Polyphaga</taxon>
        <taxon>Cucujiformia</taxon>
        <taxon>Curculionidae</taxon>
        <taxon>Scolytinae</taxon>
        <taxon>Hypothenemus</taxon>
    </lineage>
</organism>
<comment type="subcellular location">
    <subcellularLocation>
        <location evidence="2">Nucleus</location>
    </subcellularLocation>
</comment>
<dbReference type="InterPro" id="IPR001607">
    <property type="entry name" value="Znf_UBP"/>
</dbReference>
<keyword evidence="9" id="KW-0862">Zinc</keyword>
<evidence type="ECO:0000256" key="4">
    <source>
        <dbReference type="ARBA" id="ARBA00022723"/>
    </source>
</evidence>
<dbReference type="Gene3D" id="3.90.70.10">
    <property type="entry name" value="Cysteine proteinases"/>
    <property type="match status" value="1"/>
</dbReference>
<keyword evidence="3 15" id="KW-0645">Protease</keyword>
<dbReference type="PROSITE" id="PS00972">
    <property type="entry name" value="USP_1"/>
    <property type="match status" value="1"/>
</dbReference>
<dbReference type="AlphaFoldDB" id="A0ABD1EYN6"/>
<dbReference type="SUPFAM" id="SSF57850">
    <property type="entry name" value="RING/U-box"/>
    <property type="match status" value="1"/>
</dbReference>
<dbReference type="InterPro" id="IPR050185">
    <property type="entry name" value="Ub_carboxyl-term_hydrolase"/>
</dbReference>
<dbReference type="GO" id="GO:0008270">
    <property type="term" value="F:zinc ion binding"/>
    <property type="evidence" value="ECO:0007669"/>
    <property type="project" value="UniProtKB-KW"/>
</dbReference>
<keyword evidence="8 15" id="KW-0788">Thiol protease</keyword>
<evidence type="ECO:0000256" key="7">
    <source>
        <dbReference type="ARBA" id="ARBA00022801"/>
    </source>
</evidence>
<evidence type="ECO:0000256" key="13">
    <source>
        <dbReference type="ARBA" id="ARBA00038490"/>
    </source>
</evidence>
<dbReference type="InterPro" id="IPR028889">
    <property type="entry name" value="USP"/>
</dbReference>
<dbReference type="Pfam" id="PF02148">
    <property type="entry name" value="zf-UBP"/>
    <property type="match status" value="1"/>
</dbReference>
<dbReference type="InterPro" id="IPR001394">
    <property type="entry name" value="Peptidase_C19_UCH"/>
</dbReference>
<accession>A0ABD1EYN6</accession>
<evidence type="ECO:0000259" key="16">
    <source>
        <dbReference type="PROSITE" id="PS50235"/>
    </source>
</evidence>
<evidence type="ECO:0000313" key="18">
    <source>
        <dbReference type="EMBL" id="KAL1502844.1"/>
    </source>
</evidence>
<evidence type="ECO:0000256" key="6">
    <source>
        <dbReference type="ARBA" id="ARBA00022786"/>
    </source>
</evidence>
<evidence type="ECO:0000256" key="3">
    <source>
        <dbReference type="ARBA" id="ARBA00022670"/>
    </source>
</evidence>
<keyword evidence="19" id="KW-1185">Reference proteome</keyword>
<keyword evidence="6 15" id="KW-0833">Ubl conjugation pathway</keyword>
<protein>
    <recommendedName>
        <fullName evidence="15">Ubiquitin carboxyl-terminal hydrolase</fullName>
        <ecNumber evidence="15">3.4.19.12</ecNumber>
    </recommendedName>
</protein>